<feature type="transmembrane region" description="Helical" evidence="10">
    <location>
        <begin position="54"/>
        <end position="80"/>
    </location>
</feature>
<comment type="caution">
    <text evidence="11">The sequence shown here is derived from an EMBL/GenBank/DDBJ whole genome shotgun (WGS) entry which is preliminary data.</text>
</comment>
<evidence type="ECO:0000256" key="4">
    <source>
        <dbReference type="ARBA" id="ARBA00022448"/>
    </source>
</evidence>
<keyword evidence="6 10" id="KW-0812">Transmembrane</keyword>
<dbReference type="GO" id="GO:0005886">
    <property type="term" value="C:plasma membrane"/>
    <property type="evidence" value="ECO:0007669"/>
    <property type="project" value="UniProtKB-SubCell"/>
</dbReference>
<proteinExistence type="inferred from homology"/>
<feature type="transmembrane region" description="Helical" evidence="10">
    <location>
        <begin position="357"/>
        <end position="379"/>
    </location>
</feature>
<dbReference type="InterPro" id="IPR051327">
    <property type="entry name" value="MATE_MepA_subfamily"/>
</dbReference>
<keyword evidence="5" id="KW-1003">Cell membrane</keyword>
<comment type="subcellular location">
    <subcellularLocation>
        <location evidence="1">Cell membrane</location>
        <topology evidence="1">Multi-pass membrane protein</topology>
    </subcellularLocation>
</comment>
<feature type="transmembrane region" description="Helical" evidence="10">
    <location>
        <begin position="235"/>
        <end position="257"/>
    </location>
</feature>
<dbReference type="PANTHER" id="PTHR43823:SF3">
    <property type="entry name" value="MULTIDRUG EXPORT PROTEIN MEPA"/>
    <property type="match status" value="1"/>
</dbReference>
<gene>
    <name evidence="11" type="ORF">DHW61_18185</name>
</gene>
<dbReference type="PANTHER" id="PTHR43823">
    <property type="entry name" value="SPORULATION PROTEIN YKVU"/>
    <property type="match status" value="1"/>
</dbReference>
<evidence type="ECO:0000256" key="8">
    <source>
        <dbReference type="ARBA" id="ARBA00023136"/>
    </source>
</evidence>
<comment type="similarity">
    <text evidence="2">Belongs to the multi antimicrobial extrusion (MATE) (TC 2.A.66.1) family. MepA subfamily.</text>
</comment>
<dbReference type="InterPro" id="IPR048279">
    <property type="entry name" value="MdtK-like"/>
</dbReference>
<feature type="transmembrane region" description="Helical" evidence="10">
    <location>
        <begin position="192"/>
        <end position="214"/>
    </location>
</feature>
<dbReference type="GO" id="GO:0042910">
    <property type="term" value="F:xenobiotic transmembrane transporter activity"/>
    <property type="evidence" value="ECO:0007669"/>
    <property type="project" value="InterPro"/>
</dbReference>
<feature type="transmembrane region" description="Helical" evidence="10">
    <location>
        <begin position="315"/>
        <end position="345"/>
    </location>
</feature>
<dbReference type="Pfam" id="PF01554">
    <property type="entry name" value="MatE"/>
    <property type="match status" value="2"/>
</dbReference>
<evidence type="ECO:0000256" key="2">
    <source>
        <dbReference type="ARBA" id="ARBA00008417"/>
    </source>
</evidence>
<protein>
    <recommendedName>
        <fullName evidence="3">Multidrug export protein MepA</fullName>
    </recommendedName>
</protein>
<feature type="transmembrane region" description="Helical" evidence="10">
    <location>
        <begin position="163"/>
        <end position="186"/>
    </location>
</feature>
<evidence type="ECO:0000256" key="6">
    <source>
        <dbReference type="ARBA" id="ARBA00022692"/>
    </source>
</evidence>
<feature type="transmembrane region" description="Helical" evidence="10">
    <location>
        <begin position="15"/>
        <end position="34"/>
    </location>
</feature>
<dbReference type="GO" id="GO:0046677">
    <property type="term" value="P:response to antibiotic"/>
    <property type="evidence" value="ECO:0007669"/>
    <property type="project" value="UniProtKB-KW"/>
</dbReference>
<name>A0A3D2XAZ7_9FIRM</name>
<dbReference type="InterPro" id="IPR002528">
    <property type="entry name" value="MATE_fam"/>
</dbReference>
<keyword evidence="8 10" id="KW-0472">Membrane</keyword>
<dbReference type="GO" id="GO:0015297">
    <property type="term" value="F:antiporter activity"/>
    <property type="evidence" value="ECO:0007669"/>
    <property type="project" value="InterPro"/>
</dbReference>
<dbReference type="CDD" id="cd13143">
    <property type="entry name" value="MATE_MepA_like"/>
    <property type="match status" value="1"/>
</dbReference>
<dbReference type="Proteomes" id="UP000262969">
    <property type="component" value="Unassembled WGS sequence"/>
</dbReference>
<feature type="transmembrane region" description="Helical" evidence="10">
    <location>
        <begin position="92"/>
        <end position="115"/>
    </location>
</feature>
<evidence type="ECO:0000256" key="7">
    <source>
        <dbReference type="ARBA" id="ARBA00022989"/>
    </source>
</evidence>
<accession>A0A3D2XAZ7</accession>
<evidence type="ECO:0000256" key="3">
    <source>
        <dbReference type="ARBA" id="ARBA00022106"/>
    </source>
</evidence>
<dbReference type="PIRSF" id="PIRSF006603">
    <property type="entry name" value="DinF"/>
    <property type="match status" value="1"/>
</dbReference>
<feature type="transmembrane region" description="Helical" evidence="10">
    <location>
        <begin position="415"/>
        <end position="434"/>
    </location>
</feature>
<keyword evidence="7 10" id="KW-1133">Transmembrane helix</keyword>
<dbReference type="EMBL" id="DPVV01000597">
    <property type="protein sequence ID" value="HCL04309.1"/>
    <property type="molecule type" value="Genomic_DNA"/>
</dbReference>
<sequence length="439" mass="47566">MKHLDLTKDSTRKLFFSYLLPSISATLVTSIYILADSIMIGKGVGPDGIAALNIVLPLFTLFFGTGLLFGVGGSVLMSIANGSNNPLLGKQYFTTSVISVTFLSIFLLIIMQLAFEPILYFLGATNVTFTLASEYGRTLVAGAPVFMFSALLQAFIRNDKDPNLSMIGVVTGGITNIILDYIFIYIFHWGMFGGAIATVIGSSITCLILVVHFFKKTNQLKLVKHGFSMKRFGKVVTSGLASFLIEISNGVVTFLFNIQLVKYIGDIGITVYSIIANSSFIVMSLANGVAQASQPILAVNFGAGKNKRVDEVKHLGFITTTIIGTIIVALGALFPGVITGLFVHATDEILSLSIPAIRMYILAFLFMNLNIFISGYFQATMKPQYAMGINLLRGLILSSAFVLILPLFIGANGIWISMPIVEIISFTIAMVLNYRAKKV</sequence>
<dbReference type="InterPro" id="IPR045070">
    <property type="entry name" value="MATE_MepA-like"/>
</dbReference>
<feature type="transmembrane region" description="Helical" evidence="10">
    <location>
        <begin position="391"/>
        <end position="409"/>
    </location>
</feature>
<evidence type="ECO:0000256" key="10">
    <source>
        <dbReference type="SAM" id="Phobius"/>
    </source>
</evidence>
<keyword evidence="4" id="KW-0813">Transport</keyword>
<evidence type="ECO:0000256" key="1">
    <source>
        <dbReference type="ARBA" id="ARBA00004651"/>
    </source>
</evidence>
<evidence type="ECO:0000256" key="5">
    <source>
        <dbReference type="ARBA" id="ARBA00022475"/>
    </source>
</evidence>
<evidence type="ECO:0000313" key="11">
    <source>
        <dbReference type="EMBL" id="HCL04309.1"/>
    </source>
</evidence>
<evidence type="ECO:0000313" key="12">
    <source>
        <dbReference type="Proteomes" id="UP000262969"/>
    </source>
</evidence>
<dbReference type="AlphaFoldDB" id="A0A3D2XAZ7"/>
<evidence type="ECO:0000256" key="9">
    <source>
        <dbReference type="ARBA" id="ARBA00023251"/>
    </source>
</evidence>
<organism evidence="11 12">
    <name type="scientific">Lachnoclostridium phytofermentans</name>
    <dbReference type="NCBI Taxonomy" id="66219"/>
    <lineage>
        <taxon>Bacteria</taxon>
        <taxon>Bacillati</taxon>
        <taxon>Bacillota</taxon>
        <taxon>Clostridia</taxon>
        <taxon>Lachnospirales</taxon>
        <taxon>Lachnospiraceae</taxon>
    </lineage>
</organism>
<keyword evidence="9" id="KW-0046">Antibiotic resistance</keyword>
<feature type="transmembrane region" description="Helical" evidence="10">
    <location>
        <begin position="135"/>
        <end position="156"/>
    </location>
</feature>
<reference evidence="11 12" key="1">
    <citation type="journal article" date="2018" name="Nat. Biotechnol.">
        <title>A standardized bacterial taxonomy based on genome phylogeny substantially revises the tree of life.</title>
        <authorList>
            <person name="Parks D.H."/>
            <person name="Chuvochina M."/>
            <person name="Waite D.W."/>
            <person name="Rinke C."/>
            <person name="Skarshewski A."/>
            <person name="Chaumeil P.A."/>
            <person name="Hugenholtz P."/>
        </authorList>
    </citation>
    <scope>NUCLEOTIDE SEQUENCE [LARGE SCALE GENOMIC DNA]</scope>
    <source>
        <strain evidence="11">UBA11728</strain>
    </source>
</reference>
<feature type="transmembrane region" description="Helical" evidence="10">
    <location>
        <begin position="263"/>
        <end position="286"/>
    </location>
</feature>
<dbReference type="NCBIfam" id="TIGR00797">
    <property type="entry name" value="matE"/>
    <property type="match status" value="1"/>
</dbReference>